<dbReference type="AlphaFoldDB" id="T1FDW1"/>
<dbReference type="PROSITE" id="PS50913">
    <property type="entry name" value="GRIP"/>
    <property type="match status" value="1"/>
</dbReference>
<feature type="region of interest" description="Disordered" evidence="3">
    <location>
        <begin position="222"/>
        <end position="248"/>
    </location>
</feature>
<dbReference type="InterPro" id="IPR051952">
    <property type="entry name" value="Golgi-autophagy_related"/>
</dbReference>
<feature type="coiled-coil region" evidence="2">
    <location>
        <begin position="80"/>
        <end position="143"/>
    </location>
</feature>
<name>T1FDW1_HELRO</name>
<reference evidence="7" key="1">
    <citation type="submission" date="2012-12" db="EMBL/GenBank/DDBJ databases">
        <authorList>
            <person name="Hellsten U."/>
            <person name="Grimwood J."/>
            <person name="Chapman J.A."/>
            <person name="Shapiro H."/>
            <person name="Aerts A."/>
            <person name="Otillar R.P."/>
            <person name="Terry A.Y."/>
            <person name="Boore J.L."/>
            <person name="Simakov O."/>
            <person name="Marletaz F."/>
            <person name="Cho S.-J."/>
            <person name="Edsinger-Gonzales E."/>
            <person name="Havlak P."/>
            <person name="Kuo D.-H."/>
            <person name="Larsson T."/>
            <person name="Lv J."/>
            <person name="Arendt D."/>
            <person name="Savage R."/>
            <person name="Osoegawa K."/>
            <person name="de Jong P."/>
            <person name="Lindberg D.R."/>
            <person name="Seaver E.C."/>
            <person name="Weisblat D.A."/>
            <person name="Putnam N.H."/>
            <person name="Grigoriev I.V."/>
            <person name="Rokhsar D.S."/>
        </authorList>
    </citation>
    <scope>NUCLEOTIDE SEQUENCE</scope>
</reference>
<proteinExistence type="predicted"/>
<dbReference type="eggNOG" id="KOG0992">
    <property type="taxonomic scope" value="Eukaryota"/>
</dbReference>
<accession>T1FDW1</accession>
<dbReference type="PANTHER" id="PTHR23157">
    <property type="entry name" value="GRIP AND COILED-COIL DOMAIN-CONTAINING PROTEIN 1"/>
    <property type="match status" value="1"/>
</dbReference>
<feature type="region of interest" description="Disordered" evidence="3">
    <location>
        <begin position="149"/>
        <end position="170"/>
    </location>
</feature>
<dbReference type="Gene3D" id="1.10.220.60">
    <property type="entry name" value="GRIP domain"/>
    <property type="match status" value="1"/>
</dbReference>
<dbReference type="GeneID" id="20207010"/>
<reference evidence="5 7" key="2">
    <citation type="journal article" date="2013" name="Nature">
        <title>Insights into bilaterian evolution from three spiralian genomes.</title>
        <authorList>
            <person name="Simakov O."/>
            <person name="Marletaz F."/>
            <person name="Cho S.J."/>
            <person name="Edsinger-Gonzales E."/>
            <person name="Havlak P."/>
            <person name="Hellsten U."/>
            <person name="Kuo D.H."/>
            <person name="Larsson T."/>
            <person name="Lv J."/>
            <person name="Arendt D."/>
            <person name="Savage R."/>
            <person name="Osoegawa K."/>
            <person name="de Jong P."/>
            <person name="Grimwood J."/>
            <person name="Chapman J.A."/>
            <person name="Shapiro H."/>
            <person name="Aerts A."/>
            <person name="Otillar R.P."/>
            <person name="Terry A.Y."/>
            <person name="Boore J.L."/>
            <person name="Grigoriev I.V."/>
            <person name="Lindberg D.R."/>
            <person name="Seaver E.C."/>
            <person name="Weisblat D.A."/>
            <person name="Putnam N.H."/>
            <person name="Rokhsar D.S."/>
        </authorList>
    </citation>
    <scope>NUCLEOTIDE SEQUENCE</scope>
</reference>
<dbReference type="OrthoDB" id="5848685at2759"/>
<dbReference type="InParanoid" id="T1FDW1"/>
<dbReference type="STRING" id="6412.T1FDW1"/>
<organism evidence="6 7">
    <name type="scientific">Helobdella robusta</name>
    <name type="common">Californian leech</name>
    <dbReference type="NCBI Taxonomy" id="6412"/>
    <lineage>
        <taxon>Eukaryota</taxon>
        <taxon>Metazoa</taxon>
        <taxon>Spiralia</taxon>
        <taxon>Lophotrochozoa</taxon>
        <taxon>Annelida</taxon>
        <taxon>Clitellata</taxon>
        <taxon>Hirudinea</taxon>
        <taxon>Rhynchobdellida</taxon>
        <taxon>Glossiphoniidae</taxon>
        <taxon>Helobdella</taxon>
    </lineage>
</organism>
<sequence>MLKTELEEKRRILKDMEEDLLIKEKLLSDLERSNKELKISIDKLHSTNKEFEKQELNTRQEIILLQQRLESVALQNDVIVEELNEKLASYELECSRLKEEVKSIEDGVTVRMNKQVEEVNEQLKEKIKVIKKQEQKLLDLKKMLHREMTTNNATTTTTTNNATTSAATTTTTSSNINNNISTNLNVAIHKNHNIYSNNYDNNNSVEYSTDSDYDQNYRTIPTAAATTSSSKKNSKNVKNNNNDNNSANGIVQDDLNFKYLKHVLLKFLLSREHEALQLIKVLSTLLRFDCNEEELLRETLKWKTSWFRSRPNIPEKGQTAIVLPAST</sequence>
<dbReference type="HOGENOM" id="CLU_850666_0_0_1"/>
<evidence type="ECO:0000256" key="1">
    <source>
        <dbReference type="ARBA" id="ARBA00023054"/>
    </source>
</evidence>
<evidence type="ECO:0000256" key="3">
    <source>
        <dbReference type="SAM" id="MobiDB-lite"/>
    </source>
</evidence>
<dbReference type="Proteomes" id="UP000015101">
    <property type="component" value="Unassembled WGS sequence"/>
</dbReference>
<dbReference type="CTD" id="20207010"/>
<keyword evidence="1 2" id="KW-0175">Coiled coil</keyword>
<dbReference type="Pfam" id="PF01465">
    <property type="entry name" value="GRIP"/>
    <property type="match status" value="1"/>
</dbReference>
<dbReference type="InterPro" id="IPR000237">
    <property type="entry name" value="GRIP_dom"/>
</dbReference>
<evidence type="ECO:0000313" key="7">
    <source>
        <dbReference type="Proteomes" id="UP000015101"/>
    </source>
</evidence>
<dbReference type="SMART" id="SM00755">
    <property type="entry name" value="Grip"/>
    <property type="match status" value="1"/>
</dbReference>
<protein>
    <recommendedName>
        <fullName evidence="4">GRIP domain-containing protein</fullName>
    </recommendedName>
</protein>
<evidence type="ECO:0000313" key="6">
    <source>
        <dbReference type="EnsemblMetazoa" id="HelroP178912"/>
    </source>
</evidence>
<dbReference type="PANTHER" id="PTHR23157:SF24">
    <property type="entry name" value="GOLGIN SUBFAMILY A MEMBER 1"/>
    <property type="match status" value="1"/>
</dbReference>
<keyword evidence="7" id="KW-1185">Reference proteome</keyword>
<evidence type="ECO:0000259" key="4">
    <source>
        <dbReference type="PROSITE" id="PS50913"/>
    </source>
</evidence>
<dbReference type="EnsemblMetazoa" id="HelroT178912">
    <property type="protein sequence ID" value="HelroP178912"/>
    <property type="gene ID" value="HelroG178912"/>
</dbReference>
<feature type="domain" description="GRIP" evidence="4">
    <location>
        <begin position="250"/>
        <end position="299"/>
    </location>
</feature>
<dbReference type="RefSeq" id="XP_009026020.1">
    <property type="nucleotide sequence ID" value="XM_009027772.1"/>
</dbReference>
<reference evidence="6" key="3">
    <citation type="submission" date="2015-06" db="UniProtKB">
        <authorList>
            <consortium name="EnsemblMetazoa"/>
        </authorList>
    </citation>
    <scope>IDENTIFICATION</scope>
</reference>
<evidence type="ECO:0000313" key="5">
    <source>
        <dbReference type="EMBL" id="ESN95991.1"/>
    </source>
</evidence>
<feature type="coiled-coil region" evidence="2">
    <location>
        <begin position="6"/>
        <end position="54"/>
    </location>
</feature>
<dbReference type="KEGG" id="hro:HELRODRAFT_178912"/>
<gene>
    <name evidence="6" type="primary">20207010</name>
    <name evidence="5" type="ORF">HELRODRAFT_178912</name>
</gene>
<evidence type="ECO:0000256" key="2">
    <source>
        <dbReference type="SAM" id="Coils"/>
    </source>
</evidence>
<dbReference type="EMBL" id="KB097496">
    <property type="protein sequence ID" value="ESN95991.1"/>
    <property type="molecule type" value="Genomic_DNA"/>
</dbReference>
<dbReference type="EMBL" id="AMQM01006625">
    <property type="status" value="NOT_ANNOTATED_CDS"/>
    <property type="molecule type" value="Genomic_DNA"/>
</dbReference>